<dbReference type="Pfam" id="PF02909">
    <property type="entry name" value="TetR_C_1"/>
    <property type="match status" value="1"/>
</dbReference>
<accession>A0ABS4JA01</accession>
<dbReference type="InterPro" id="IPR001647">
    <property type="entry name" value="HTH_TetR"/>
</dbReference>
<evidence type="ECO:0000256" key="4">
    <source>
        <dbReference type="ARBA" id="ARBA00023163"/>
    </source>
</evidence>
<comment type="caution">
    <text evidence="7">The sequence shown here is derived from an EMBL/GenBank/DDBJ whole genome shotgun (WGS) entry which is preliminary data.</text>
</comment>
<feature type="DNA-binding region" description="H-T-H motif" evidence="5">
    <location>
        <begin position="17"/>
        <end position="36"/>
    </location>
</feature>
<protein>
    <submittedName>
        <fullName evidence="7">TetR/AcrR family tetracycline transcriptional repressor</fullName>
    </submittedName>
</protein>
<gene>
    <name evidence="7" type="ORF">J2Z66_007714</name>
</gene>
<organism evidence="7 8">
    <name type="scientific">Paenibacillus eucommiae</name>
    <dbReference type="NCBI Taxonomy" id="1355755"/>
    <lineage>
        <taxon>Bacteria</taxon>
        <taxon>Bacillati</taxon>
        <taxon>Bacillota</taxon>
        <taxon>Bacilli</taxon>
        <taxon>Bacillales</taxon>
        <taxon>Paenibacillaceae</taxon>
        <taxon>Paenibacillus</taxon>
    </lineage>
</organism>
<evidence type="ECO:0000256" key="3">
    <source>
        <dbReference type="ARBA" id="ARBA00023125"/>
    </source>
</evidence>
<evidence type="ECO:0000313" key="7">
    <source>
        <dbReference type="EMBL" id="MBP1996070.1"/>
    </source>
</evidence>
<dbReference type="PROSITE" id="PS50977">
    <property type="entry name" value="HTH_TETR_2"/>
    <property type="match status" value="1"/>
</dbReference>
<sequence>MEASWKILGVQSIDQFTMRGLAKELNIQAPTIYWYFDNKQLLFQALANNVARDIIPQLPSEGTWSEQLLQSAWTIRRKLKQFACSAQLLMKTIPESDFKQLINCLLRMIEPTPLSAKQKISYTYHVFNFVVNFAVDEYERSALASLMDSQENKLSKDLSDSPLFQQYEDQNFYIDSEQLFESGIQLLLIGIECKVNETIQDKE</sequence>
<evidence type="ECO:0000313" key="8">
    <source>
        <dbReference type="Proteomes" id="UP001519287"/>
    </source>
</evidence>
<dbReference type="Gene3D" id="1.10.10.60">
    <property type="entry name" value="Homeodomain-like"/>
    <property type="match status" value="1"/>
</dbReference>
<dbReference type="PRINTS" id="PR00400">
    <property type="entry name" value="TETREPRESSOR"/>
</dbReference>
<dbReference type="Proteomes" id="UP001519287">
    <property type="component" value="Unassembled WGS sequence"/>
</dbReference>
<dbReference type="InterPro" id="IPR023772">
    <property type="entry name" value="DNA-bd_HTH_TetR-type_CS"/>
</dbReference>
<evidence type="ECO:0000256" key="1">
    <source>
        <dbReference type="ARBA" id="ARBA00022491"/>
    </source>
</evidence>
<dbReference type="InterPro" id="IPR036271">
    <property type="entry name" value="Tet_transcr_reg_TetR-rel_C_sf"/>
</dbReference>
<keyword evidence="8" id="KW-1185">Reference proteome</keyword>
<dbReference type="EMBL" id="JAGGLB010000043">
    <property type="protein sequence ID" value="MBP1996070.1"/>
    <property type="molecule type" value="Genomic_DNA"/>
</dbReference>
<dbReference type="Gene3D" id="1.10.357.10">
    <property type="entry name" value="Tetracycline Repressor, domain 2"/>
    <property type="match status" value="1"/>
</dbReference>
<keyword evidence="4" id="KW-0804">Transcription</keyword>
<evidence type="ECO:0000256" key="2">
    <source>
        <dbReference type="ARBA" id="ARBA00023015"/>
    </source>
</evidence>
<dbReference type="InterPro" id="IPR003012">
    <property type="entry name" value="Tet_transcr_reg_TetR"/>
</dbReference>
<keyword evidence="3 5" id="KW-0238">DNA-binding</keyword>
<name>A0ABS4JA01_9BACL</name>
<dbReference type="RefSeq" id="WP_245376131.1">
    <property type="nucleotide sequence ID" value="NZ_JAGGLB010000043.1"/>
</dbReference>
<dbReference type="SUPFAM" id="SSF48498">
    <property type="entry name" value="Tetracyclin repressor-like, C-terminal domain"/>
    <property type="match status" value="1"/>
</dbReference>
<evidence type="ECO:0000259" key="6">
    <source>
        <dbReference type="PROSITE" id="PS50977"/>
    </source>
</evidence>
<keyword evidence="2" id="KW-0805">Transcription regulation</keyword>
<dbReference type="Pfam" id="PF00440">
    <property type="entry name" value="TetR_N"/>
    <property type="match status" value="1"/>
</dbReference>
<dbReference type="InterPro" id="IPR004111">
    <property type="entry name" value="Repressor_TetR_C"/>
</dbReference>
<keyword evidence="1" id="KW-0678">Repressor</keyword>
<evidence type="ECO:0000256" key="5">
    <source>
        <dbReference type="PROSITE-ProRule" id="PRU00335"/>
    </source>
</evidence>
<dbReference type="SUPFAM" id="SSF46689">
    <property type="entry name" value="Homeodomain-like"/>
    <property type="match status" value="1"/>
</dbReference>
<dbReference type="PROSITE" id="PS01081">
    <property type="entry name" value="HTH_TETR_1"/>
    <property type="match status" value="1"/>
</dbReference>
<feature type="domain" description="HTH tetR-type" evidence="6">
    <location>
        <begin position="1"/>
        <end position="54"/>
    </location>
</feature>
<proteinExistence type="predicted"/>
<dbReference type="InterPro" id="IPR009057">
    <property type="entry name" value="Homeodomain-like_sf"/>
</dbReference>
<reference evidence="7 8" key="1">
    <citation type="submission" date="2021-03" db="EMBL/GenBank/DDBJ databases">
        <title>Genomic Encyclopedia of Type Strains, Phase IV (KMG-IV): sequencing the most valuable type-strain genomes for metagenomic binning, comparative biology and taxonomic classification.</title>
        <authorList>
            <person name="Goeker M."/>
        </authorList>
    </citation>
    <scope>NUCLEOTIDE SEQUENCE [LARGE SCALE GENOMIC DNA]</scope>
    <source>
        <strain evidence="7 8">DSM 26048</strain>
    </source>
</reference>